<dbReference type="AlphaFoldDB" id="A0A9E4ZMA5"/>
<sequence>MKVYLDVCCLCRPFDDQRFNRIRIEAEAVIAILNGGMEGWELIGSEIIGYEIARIPDEERRRSVEGLLQFTQGPVMIDEATTDRARTFNEIGIDAFDALHLATAESVGAVFLTTDDALIKVIMNHADKISTKVYNPVQWLMEVTICGSKDAQ</sequence>
<dbReference type="RefSeq" id="WP_390895684.1">
    <property type="nucleotide sequence ID" value="NZ_VHLL01000001.1"/>
</dbReference>
<protein>
    <submittedName>
        <fullName evidence="2">Type II toxin-antitoxin system VapC family toxin</fullName>
    </submittedName>
</protein>
<proteinExistence type="predicted"/>
<reference evidence="2" key="1">
    <citation type="submission" date="2019-06" db="EMBL/GenBank/DDBJ databases">
        <title>Methanoculleus strain from Tamsui River, Taipei, Taiwan.</title>
        <authorList>
            <person name="You Y.-T."/>
            <person name="Chen S.-C."/>
            <person name="Lai S.-J."/>
            <person name="Lee Y.-C."/>
            <person name="Lai M.-C."/>
        </authorList>
    </citation>
    <scope>NUCLEOTIDE SEQUENCE</scope>
    <source>
        <strain evidence="2">Afa-1</strain>
    </source>
</reference>
<evidence type="ECO:0000313" key="3">
    <source>
        <dbReference type="Proteomes" id="UP001065682"/>
    </source>
</evidence>
<dbReference type="EMBL" id="VHLL01000001">
    <property type="protein sequence ID" value="MCT8336441.1"/>
    <property type="molecule type" value="Genomic_DNA"/>
</dbReference>
<evidence type="ECO:0000259" key="1">
    <source>
        <dbReference type="Pfam" id="PF01850"/>
    </source>
</evidence>
<dbReference type="InterPro" id="IPR029060">
    <property type="entry name" value="PIN-like_dom_sf"/>
</dbReference>
<dbReference type="Gene3D" id="3.40.50.1010">
    <property type="entry name" value="5'-nuclease"/>
    <property type="match status" value="1"/>
</dbReference>
<dbReference type="Proteomes" id="UP001065682">
    <property type="component" value="Unassembled WGS sequence"/>
</dbReference>
<dbReference type="Pfam" id="PF01850">
    <property type="entry name" value="PIN"/>
    <property type="match status" value="1"/>
</dbReference>
<feature type="domain" description="PIN" evidence="1">
    <location>
        <begin position="24"/>
        <end position="121"/>
    </location>
</feature>
<evidence type="ECO:0000313" key="2">
    <source>
        <dbReference type="EMBL" id="MCT8336441.1"/>
    </source>
</evidence>
<dbReference type="InterPro" id="IPR002716">
    <property type="entry name" value="PIN_dom"/>
</dbReference>
<keyword evidence="3" id="KW-1185">Reference proteome</keyword>
<comment type="caution">
    <text evidence="2">The sequence shown here is derived from an EMBL/GenBank/DDBJ whole genome shotgun (WGS) entry which is preliminary data.</text>
</comment>
<gene>
    <name evidence="2" type="ORF">FKB36_02760</name>
</gene>
<dbReference type="SUPFAM" id="SSF88723">
    <property type="entry name" value="PIN domain-like"/>
    <property type="match status" value="1"/>
</dbReference>
<organism evidence="2 3">
    <name type="scientific">Methanoculleus formosensis</name>
    <dbReference type="NCBI Taxonomy" id="2590886"/>
    <lineage>
        <taxon>Archaea</taxon>
        <taxon>Methanobacteriati</taxon>
        <taxon>Methanobacteriota</taxon>
        <taxon>Stenosarchaea group</taxon>
        <taxon>Methanomicrobia</taxon>
        <taxon>Methanomicrobiales</taxon>
        <taxon>Methanomicrobiaceae</taxon>
        <taxon>Methanoculleus</taxon>
    </lineage>
</organism>
<name>A0A9E4ZMA5_9EURY</name>
<accession>A0A9E4ZMA5</accession>